<reference evidence="1 2" key="1">
    <citation type="submission" date="2005-09" db="EMBL/GenBank/DDBJ databases">
        <authorList>
            <person name="Mural R.J."/>
            <person name="Li P.W."/>
            <person name="Adams M.D."/>
            <person name="Amanatides P.G."/>
            <person name="Baden-Tillson H."/>
            <person name="Barnstead M."/>
            <person name="Chin S.H."/>
            <person name="Dew I."/>
            <person name="Evans C.A."/>
            <person name="Ferriera S."/>
            <person name="Flanigan M."/>
            <person name="Fosler C."/>
            <person name="Glodek A."/>
            <person name="Gu Z."/>
            <person name="Holt R.A."/>
            <person name="Jennings D."/>
            <person name="Kraft C.L."/>
            <person name="Lu F."/>
            <person name="Nguyen T."/>
            <person name="Nusskern D.R."/>
            <person name="Pfannkoch C.M."/>
            <person name="Sitter C."/>
            <person name="Sutton G.G."/>
            <person name="Venter J.C."/>
            <person name="Wang Z."/>
            <person name="Woodage T."/>
            <person name="Zheng X.H."/>
            <person name="Zhong F."/>
        </authorList>
    </citation>
    <scope>NUCLEOTIDE SEQUENCE [LARGE SCALE GENOMIC DNA]</scope>
    <source>
        <strain>BN</strain>
        <strain evidence="2">Sprague-Dawley</strain>
    </source>
</reference>
<accession>A6IC70</accession>
<proteinExistence type="predicted"/>
<dbReference type="EMBL" id="CH473958">
    <property type="protein sequence ID" value="EDM09777.1"/>
    <property type="molecule type" value="Genomic_DNA"/>
</dbReference>
<evidence type="ECO:0000313" key="2">
    <source>
        <dbReference type="Proteomes" id="UP000234681"/>
    </source>
</evidence>
<name>A6IC70_RAT</name>
<dbReference type="AlphaFoldDB" id="A6IC70"/>
<organism evidence="1 2">
    <name type="scientific">Rattus norvegicus</name>
    <name type="common">Rat</name>
    <dbReference type="NCBI Taxonomy" id="10116"/>
    <lineage>
        <taxon>Eukaryota</taxon>
        <taxon>Metazoa</taxon>
        <taxon>Chordata</taxon>
        <taxon>Craniata</taxon>
        <taxon>Vertebrata</taxon>
        <taxon>Euteleostomi</taxon>
        <taxon>Mammalia</taxon>
        <taxon>Eutheria</taxon>
        <taxon>Euarchontoglires</taxon>
        <taxon>Glires</taxon>
        <taxon>Rodentia</taxon>
        <taxon>Myomorpha</taxon>
        <taxon>Muroidea</taxon>
        <taxon>Muridae</taxon>
        <taxon>Murinae</taxon>
        <taxon>Rattus</taxon>
    </lineage>
</organism>
<evidence type="ECO:0000313" key="1">
    <source>
        <dbReference type="EMBL" id="EDM09777.1"/>
    </source>
</evidence>
<gene>
    <name evidence="1" type="ORF">rCG_46575</name>
</gene>
<dbReference type="Proteomes" id="UP000234681">
    <property type="component" value="Chromosome 13"/>
</dbReference>
<sequence>MSKKSFPFSRQMAKDRPNWTFQIPLPKECKNQEVKIWQQKKEQP</sequence>
<protein>
    <submittedName>
        <fullName evidence="1">RCG46575</fullName>
    </submittedName>
</protein>